<proteinExistence type="predicted"/>
<keyword evidence="3" id="KW-1185">Reference proteome</keyword>
<feature type="transmembrane region" description="Helical" evidence="1">
    <location>
        <begin position="9"/>
        <end position="28"/>
    </location>
</feature>
<evidence type="ECO:0000256" key="1">
    <source>
        <dbReference type="SAM" id="Phobius"/>
    </source>
</evidence>
<keyword evidence="1" id="KW-0472">Membrane</keyword>
<dbReference type="InterPro" id="IPR017946">
    <property type="entry name" value="PLC-like_Pdiesterase_TIM-brl"/>
</dbReference>
<organism evidence="2 3">
    <name type="scientific">Psittacicella hinzii</name>
    <dbReference type="NCBI Taxonomy" id="2028575"/>
    <lineage>
        <taxon>Bacteria</taxon>
        <taxon>Pseudomonadati</taxon>
        <taxon>Pseudomonadota</taxon>
        <taxon>Gammaproteobacteria</taxon>
        <taxon>Pasteurellales</taxon>
        <taxon>Psittacicellaceae</taxon>
        <taxon>Psittacicella</taxon>
    </lineage>
</organism>
<dbReference type="GO" id="GO:0006629">
    <property type="term" value="P:lipid metabolic process"/>
    <property type="evidence" value="ECO:0007669"/>
    <property type="project" value="InterPro"/>
</dbReference>
<dbReference type="SUPFAM" id="SSF51695">
    <property type="entry name" value="PLC-like phosphodiesterases"/>
    <property type="match status" value="1"/>
</dbReference>
<dbReference type="AlphaFoldDB" id="A0A3A1YHT5"/>
<dbReference type="Proteomes" id="UP000265916">
    <property type="component" value="Unassembled WGS sequence"/>
</dbReference>
<dbReference type="OrthoDB" id="5675134at2"/>
<dbReference type="RefSeq" id="WP_119532190.1">
    <property type="nucleotide sequence ID" value="NZ_JBHSSP010000041.1"/>
</dbReference>
<keyword evidence="1" id="KW-1133">Transmembrane helix</keyword>
<keyword evidence="1" id="KW-0812">Transmembrane</keyword>
<evidence type="ECO:0000313" key="2">
    <source>
        <dbReference type="EMBL" id="RIY35587.1"/>
    </source>
</evidence>
<reference evidence="2 3" key="1">
    <citation type="submission" date="2017-08" db="EMBL/GenBank/DDBJ databases">
        <title>Reclassification of Bisgaard taxon 37 and 44.</title>
        <authorList>
            <person name="Christensen H."/>
        </authorList>
    </citation>
    <scope>NUCLEOTIDE SEQUENCE [LARGE SCALE GENOMIC DNA]</scope>
    <source>
        <strain evidence="2 3">111</strain>
    </source>
</reference>
<dbReference type="GO" id="GO:0008081">
    <property type="term" value="F:phosphoric diester hydrolase activity"/>
    <property type="evidence" value="ECO:0007669"/>
    <property type="project" value="InterPro"/>
</dbReference>
<dbReference type="EMBL" id="NRJG01000128">
    <property type="protein sequence ID" value="RIY35587.1"/>
    <property type="molecule type" value="Genomic_DNA"/>
</dbReference>
<gene>
    <name evidence="2" type="ORF">CKF58_06595</name>
</gene>
<protein>
    <submittedName>
        <fullName evidence="2">Uncharacterized protein</fullName>
    </submittedName>
</protein>
<evidence type="ECO:0000313" key="3">
    <source>
        <dbReference type="Proteomes" id="UP000265916"/>
    </source>
</evidence>
<dbReference type="Gene3D" id="3.20.20.190">
    <property type="entry name" value="Phosphatidylinositol (PI) phosphodiesterase"/>
    <property type="match status" value="1"/>
</dbReference>
<accession>A0A3A1YHT5</accession>
<sequence>MAQQISRKTLLTLVSAVMIFIIICWQTIVHLNIDPSRKTYQRYGKGIIAKVFTPSKLEVQPLNQALLAQLSQQATNADLTLTENMPLKGISLQLGLTKDYILVVIPHKNLAAVSNIAQLYPTDNPSYAVHDFTYEQLQKVTYLQDYKVIPLAQVLPTLKEANVSLWVYLPDSQTYYLQSNIDFAQIVYQAFKVSQISPARVNFIDTSPLTLSHLRNDFIRKEKVPFNLVYWVQPGLYIPTTQPDVNLSYTSYMEFANKLLLDSTYVVEKTFNLGLSYNWYLQTLAQTQIPTYLYVDQQAIAKPEQILNLIQHSRYKGIVLAD</sequence>
<comment type="caution">
    <text evidence="2">The sequence shown here is derived from an EMBL/GenBank/DDBJ whole genome shotgun (WGS) entry which is preliminary data.</text>
</comment>
<name>A0A3A1YHT5_9GAMM</name>